<gene>
    <name evidence="1" type="ORF">FHR82_000306</name>
</gene>
<accession>A0A7W7VBL6</accession>
<name>A0A7W7VBL6_9PSEU</name>
<proteinExistence type="predicted"/>
<reference evidence="1 2" key="1">
    <citation type="submission" date="2020-08" db="EMBL/GenBank/DDBJ databases">
        <title>Genomic Encyclopedia of Type Strains, Phase III (KMG-III): the genomes of soil and plant-associated and newly described type strains.</title>
        <authorList>
            <person name="Whitman W."/>
        </authorList>
    </citation>
    <scope>NUCLEOTIDE SEQUENCE [LARGE SCALE GENOMIC DNA]</scope>
    <source>
        <strain evidence="1 2">CECT 8960</strain>
    </source>
</reference>
<dbReference type="AlphaFoldDB" id="A0A7W7VBL6"/>
<dbReference type="EMBL" id="JACHJQ010000001">
    <property type="protein sequence ID" value="MBB4904096.1"/>
    <property type="molecule type" value="Genomic_DNA"/>
</dbReference>
<protein>
    <submittedName>
        <fullName evidence="1">Uncharacterized protein</fullName>
    </submittedName>
</protein>
<keyword evidence="2" id="KW-1185">Reference proteome</keyword>
<dbReference type="InterPro" id="IPR048868">
    <property type="entry name" value="OGG-like_put"/>
</dbReference>
<sequence length="204" mass="22412">MLAQGIRFDPARWRRLLPDSALWPAELDGANVVTRETVFAVCGNGDVTRGLVAACVWGAGTGAQSVHRRAKVFTHNELNALGFRLAAALELLRESGPVAAYDALRTRFRIAYLGPAFFTKFLYFAGYDTGSEPRPLILDRFVARGLAAGWPRTGWTGARYGEYLRHAHAWAHESGAAPDAVELALFRAGKAYRSGRLSRYQSGR</sequence>
<dbReference type="RefSeq" id="WP_184808394.1">
    <property type="nucleotide sequence ID" value="NZ_JACHJQ010000001.1"/>
</dbReference>
<evidence type="ECO:0000313" key="1">
    <source>
        <dbReference type="EMBL" id="MBB4904096.1"/>
    </source>
</evidence>
<dbReference type="Pfam" id="PF21790">
    <property type="entry name" value="OGG"/>
    <property type="match status" value="1"/>
</dbReference>
<organism evidence="1 2">
    <name type="scientific">Actinophytocola algeriensis</name>
    <dbReference type="NCBI Taxonomy" id="1768010"/>
    <lineage>
        <taxon>Bacteria</taxon>
        <taxon>Bacillati</taxon>
        <taxon>Actinomycetota</taxon>
        <taxon>Actinomycetes</taxon>
        <taxon>Pseudonocardiales</taxon>
        <taxon>Pseudonocardiaceae</taxon>
    </lineage>
</organism>
<evidence type="ECO:0000313" key="2">
    <source>
        <dbReference type="Proteomes" id="UP000520767"/>
    </source>
</evidence>
<dbReference type="Proteomes" id="UP000520767">
    <property type="component" value="Unassembled WGS sequence"/>
</dbReference>
<comment type="caution">
    <text evidence="1">The sequence shown here is derived from an EMBL/GenBank/DDBJ whole genome shotgun (WGS) entry which is preliminary data.</text>
</comment>